<evidence type="ECO:0000313" key="1">
    <source>
        <dbReference type="EMBL" id="GAA4060514.1"/>
    </source>
</evidence>
<sequence length="79" mass="7994">MSGVLAGRYTLVARTAERAPRVHTAVKKGSTPPRPDSYPQGMFFAAGARTLAEVTLLSAAPAASLAAAADAAVIDGLRG</sequence>
<dbReference type="EMBL" id="BAAAZG010000002">
    <property type="protein sequence ID" value="GAA4060514.1"/>
    <property type="molecule type" value="Genomic_DNA"/>
</dbReference>
<dbReference type="Proteomes" id="UP001500683">
    <property type="component" value="Unassembled WGS sequence"/>
</dbReference>
<reference evidence="2" key="1">
    <citation type="journal article" date="2019" name="Int. J. Syst. Evol. Microbiol.">
        <title>The Global Catalogue of Microorganisms (GCM) 10K type strain sequencing project: providing services to taxonomists for standard genome sequencing and annotation.</title>
        <authorList>
            <consortium name="The Broad Institute Genomics Platform"/>
            <consortium name="The Broad Institute Genome Sequencing Center for Infectious Disease"/>
            <person name="Wu L."/>
            <person name="Ma J."/>
        </authorList>
    </citation>
    <scope>NUCLEOTIDE SEQUENCE [LARGE SCALE GENOMIC DNA]</scope>
    <source>
        <strain evidence="2">JCM 16702</strain>
    </source>
</reference>
<keyword evidence="2" id="KW-1185">Reference proteome</keyword>
<comment type="caution">
    <text evidence="1">The sequence shown here is derived from an EMBL/GenBank/DDBJ whole genome shotgun (WGS) entry which is preliminary data.</text>
</comment>
<organism evidence="1 2">
    <name type="scientific">Actinomadura miaoliensis</name>
    <dbReference type="NCBI Taxonomy" id="430685"/>
    <lineage>
        <taxon>Bacteria</taxon>
        <taxon>Bacillati</taxon>
        <taxon>Actinomycetota</taxon>
        <taxon>Actinomycetes</taxon>
        <taxon>Streptosporangiales</taxon>
        <taxon>Thermomonosporaceae</taxon>
        <taxon>Actinomadura</taxon>
    </lineage>
</organism>
<proteinExistence type="predicted"/>
<accession>A0ABP7V6I8</accession>
<protein>
    <submittedName>
        <fullName evidence="1">Uncharacterized protein</fullName>
    </submittedName>
</protein>
<evidence type="ECO:0000313" key="2">
    <source>
        <dbReference type="Proteomes" id="UP001500683"/>
    </source>
</evidence>
<name>A0ABP7V6I8_9ACTN</name>
<gene>
    <name evidence="1" type="ORF">GCM10022214_11590</name>
</gene>